<evidence type="ECO:0000313" key="3">
    <source>
        <dbReference type="Proteomes" id="UP000184543"/>
    </source>
</evidence>
<keyword evidence="1" id="KW-0812">Transmembrane</keyword>
<keyword evidence="1" id="KW-1133">Transmembrane helix</keyword>
<evidence type="ECO:0000256" key="1">
    <source>
        <dbReference type="SAM" id="Phobius"/>
    </source>
</evidence>
<feature type="transmembrane region" description="Helical" evidence="1">
    <location>
        <begin position="29"/>
        <end position="49"/>
    </location>
</feature>
<dbReference type="OrthoDB" id="1452824at2"/>
<accession>A0A1M6JFP7</accession>
<dbReference type="EMBL" id="FQYU01000005">
    <property type="protein sequence ID" value="SHJ45480.1"/>
    <property type="molecule type" value="Genomic_DNA"/>
</dbReference>
<protein>
    <submittedName>
        <fullName evidence="2">Uncharacterized protein</fullName>
    </submittedName>
</protein>
<name>A0A1M6JFP7_9FLAO</name>
<evidence type="ECO:0000313" key="2">
    <source>
        <dbReference type="EMBL" id="SHJ45480.1"/>
    </source>
</evidence>
<dbReference type="Proteomes" id="UP000184543">
    <property type="component" value="Unassembled WGS sequence"/>
</dbReference>
<keyword evidence="3" id="KW-1185">Reference proteome</keyword>
<dbReference type="RefSeq" id="WP_072994317.1">
    <property type="nucleotide sequence ID" value="NZ_FQYU01000005.1"/>
</dbReference>
<feature type="transmembrane region" description="Helical" evidence="1">
    <location>
        <begin position="6"/>
        <end position="22"/>
    </location>
</feature>
<organism evidence="2 3">
    <name type="scientific">Pseudozobellia thermophila</name>
    <dbReference type="NCBI Taxonomy" id="192903"/>
    <lineage>
        <taxon>Bacteria</taxon>
        <taxon>Pseudomonadati</taxon>
        <taxon>Bacteroidota</taxon>
        <taxon>Flavobacteriia</taxon>
        <taxon>Flavobacteriales</taxon>
        <taxon>Flavobacteriaceae</taxon>
        <taxon>Pseudozobellia</taxon>
    </lineage>
</organism>
<sequence length="89" mass="10302">MELLLIILIPIIIWIASIYMLTGWDKFNVFFIANGILISVYVCALIFGKSIWPHDEYGLGFLYRLAICLLSHVLIVFVFAIIKNRQLKK</sequence>
<feature type="transmembrane region" description="Helical" evidence="1">
    <location>
        <begin position="61"/>
        <end position="82"/>
    </location>
</feature>
<proteinExistence type="predicted"/>
<gene>
    <name evidence="2" type="ORF">SAMN04488513_1055</name>
</gene>
<keyword evidence="1" id="KW-0472">Membrane</keyword>
<reference evidence="3" key="1">
    <citation type="submission" date="2016-11" db="EMBL/GenBank/DDBJ databases">
        <authorList>
            <person name="Varghese N."/>
            <person name="Submissions S."/>
        </authorList>
    </citation>
    <scope>NUCLEOTIDE SEQUENCE [LARGE SCALE GENOMIC DNA]</scope>
    <source>
        <strain evidence="3">DSM 19858</strain>
    </source>
</reference>
<dbReference type="AlphaFoldDB" id="A0A1M6JFP7"/>